<keyword evidence="5 7" id="KW-1133">Transmembrane helix</keyword>
<dbReference type="GO" id="GO:0016740">
    <property type="term" value="F:transferase activity"/>
    <property type="evidence" value="ECO:0007669"/>
    <property type="project" value="UniProtKB-KW"/>
</dbReference>
<keyword evidence="10" id="KW-1185">Reference proteome</keyword>
<organism evidence="9 10">
    <name type="scientific">Sinomonas terrae</name>
    <dbReference type="NCBI Taxonomy" id="2908838"/>
    <lineage>
        <taxon>Bacteria</taxon>
        <taxon>Bacillati</taxon>
        <taxon>Actinomycetota</taxon>
        <taxon>Actinomycetes</taxon>
        <taxon>Micrococcales</taxon>
        <taxon>Micrococcaceae</taxon>
        <taxon>Sinomonas</taxon>
    </lineage>
</organism>
<comment type="caution">
    <text evidence="9">The sequence shown here is derived from an EMBL/GenBank/DDBJ whole genome shotgun (WGS) entry which is preliminary data.</text>
</comment>
<dbReference type="RefSeq" id="WP_241055743.1">
    <property type="nucleotide sequence ID" value="NZ_JAKZBV010000001.1"/>
</dbReference>
<evidence type="ECO:0000256" key="2">
    <source>
        <dbReference type="ARBA" id="ARBA00006464"/>
    </source>
</evidence>
<keyword evidence="6 7" id="KW-0472">Membrane</keyword>
<feature type="transmembrane region" description="Helical" evidence="7">
    <location>
        <begin position="312"/>
        <end position="333"/>
    </location>
</feature>
<sequence>MGEVMFGMRNALAADASAKALIARDWRTRLGRRLIFTDFLVLVWVVFGVQIAWFGFDSTNLSFQGALEDLAINYSAVSVVLVAAWMTILKVYDTRDARIIGAGPTEYRLIADSSLRLFGIVAIIAFLFHINLARGYILIALPSGVAVLVLSRWLWRQWLRVKRQAGEFSARVLLVGSGHSVRHLGTELARHPEAGYRIVGECWAGPPQELPRAYADHSVPVYYHLSSVERAMTETGADTLVITSGDEITPENVRRLSWMLDGERHHLIVGASLADVTGPRIHSRLVAGLPLIHVEVPRYDGPKHVGKRVFDLIGAALLLTLLSPLLILLAVAVKTTSRGSVIYRQERIGLNGQSFTMYKFRSMQVDADAKLASLLAEQGTDDRPLFKVENDPRITRLGRFLRKHSLDEFPQLFNVLFGNMSLVGPRPQRLGEVALYDEAAKRRLLVKPGMSGMWQVGGRSSLSWEDSLKLDLFYVENWSLIGDIIILWRTVKAVAAPGKQAW</sequence>
<dbReference type="NCBIfam" id="TIGR03025">
    <property type="entry name" value="EPS_sugtrans"/>
    <property type="match status" value="1"/>
</dbReference>
<name>A0ABS9U6A9_9MICC</name>
<dbReference type="Proteomes" id="UP001202922">
    <property type="component" value="Unassembled WGS sequence"/>
</dbReference>
<proteinExistence type="inferred from homology"/>
<keyword evidence="4 7" id="KW-0812">Transmembrane</keyword>
<dbReference type="InterPro" id="IPR017475">
    <property type="entry name" value="EPS_sugar_tfrase"/>
</dbReference>
<evidence type="ECO:0000256" key="3">
    <source>
        <dbReference type="ARBA" id="ARBA00022679"/>
    </source>
</evidence>
<comment type="similarity">
    <text evidence="2">Belongs to the bacterial sugar transferase family.</text>
</comment>
<dbReference type="EMBL" id="JAKZBV010000001">
    <property type="protein sequence ID" value="MCH6471805.1"/>
    <property type="molecule type" value="Genomic_DNA"/>
</dbReference>
<feature type="transmembrane region" description="Helical" evidence="7">
    <location>
        <begin position="71"/>
        <end position="92"/>
    </location>
</feature>
<evidence type="ECO:0000256" key="5">
    <source>
        <dbReference type="ARBA" id="ARBA00022989"/>
    </source>
</evidence>
<accession>A0ABS9U6A9</accession>
<keyword evidence="3 9" id="KW-0808">Transferase</keyword>
<comment type="subcellular location">
    <subcellularLocation>
        <location evidence="1">Membrane</location>
        <topology evidence="1">Multi-pass membrane protein</topology>
    </subcellularLocation>
</comment>
<evidence type="ECO:0000256" key="1">
    <source>
        <dbReference type="ARBA" id="ARBA00004141"/>
    </source>
</evidence>
<dbReference type="Pfam" id="PF13727">
    <property type="entry name" value="CoA_binding_3"/>
    <property type="match status" value="1"/>
</dbReference>
<evidence type="ECO:0000256" key="6">
    <source>
        <dbReference type="ARBA" id="ARBA00023136"/>
    </source>
</evidence>
<feature type="transmembrane region" description="Helical" evidence="7">
    <location>
        <begin position="113"/>
        <end position="130"/>
    </location>
</feature>
<evidence type="ECO:0000259" key="8">
    <source>
        <dbReference type="Pfam" id="PF02397"/>
    </source>
</evidence>
<keyword evidence="9" id="KW-0378">Hydrolase</keyword>
<evidence type="ECO:0000313" key="10">
    <source>
        <dbReference type="Proteomes" id="UP001202922"/>
    </source>
</evidence>
<dbReference type="PANTHER" id="PTHR30576">
    <property type="entry name" value="COLANIC BIOSYNTHESIS UDP-GLUCOSE LIPID CARRIER TRANSFERASE"/>
    <property type="match status" value="1"/>
</dbReference>
<dbReference type="Pfam" id="PF02397">
    <property type="entry name" value="Bac_transf"/>
    <property type="match status" value="1"/>
</dbReference>
<dbReference type="PANTHER" id="PTHR30576:SF10">
    <property type="entry name" value="SLL5057 PROTEIN"/>
    <property type="match status" value="1"/>
</dbReference>
<evidence type="ECO:0000256" key="7">
    <source>
        <dbReference type="SAM" id="Phobius"/>
    </source>
</evidence>
<evidence type="ECO:0000313" key="9">
    <source>
        <dbReference type="EMBL" id="MCH6471805.1"/>
    </source>
</evidence>
<feature type="transmembrane region" description="Helical" evidence="7">
    <location>
        <begin position="136"/>
        <end position="155"/>
    </location>
</feature>
<gene>
    <name evidence="9" type="ORF">L0M17_17830</name>
</gene>
<evidence type="ECO:0000256" key="4">
    <source>
        <dbReference type="ARBA" id="ARBA00022692"/>
    </source>
</evidence>
<reference evidence="9 10" key="1">
    <citation type="submission" date="2022-03" db="EMBL/GenBank/DDBJ databases">
        <title>Sinomonas sp. isolated from a soil.</title>
        <authorList>
            <person name="Han J."/>
            <person name="Kim D.-U."/>
        </authorList>
    </citation>
    <scope>NUCLEOTIDE SEQUENCE [LARGE SCALE GENOMIC DNA]</scope>
    <source>
        <strain evidence="9 10">5-5</strain>
    </source>
</reference>
<dbReference type="GO" id="GO:0016787">
    <property type="term" value="F:hydrolase activity"/>
    <property type="evidence" value="ECO:0007669"/>
    <property type="project" value="UniProtKB-KW"/>
</dbReference>
<dbReference type="InterPro" id="IPR003362">
    <property type="entry name" value="Bact_transf"/>
</dbReference>
<feature type="domain" description="Bacterial sugar transferase" evidence="8">
    <location>
        <begin position="307"/>
        <end position="494"/>
    </location>
</feature>
<protein>
    <submittedName>
        <fullName evidence="9">Sugar transferase</fullName>
    </submittedName>
</protein>
<feature type="transmembrane region" description="Helical" evidence="7">
    <location>
        <begin position="34"/>
        <end position="56"/>
    </location>
</feature>